<dbReference type="PANTHER" id="PTHR34833">
    <property type="entry name" value="GENE, 17359-RELATED"/>
    <property type="match status" value="1"/>
</dbReference>
<dbReference type="AlphaFoldDB" id="A0A6J2W5V4"/>
<evidence type="ECO:0000256" key="1">
    <source>
        <dbReference type="SAM" id="MobiDB-lite"/>
    </source>
</evidence>
<keyword evidence="2" id="KW-1185">Reference proteome</keyword>
<sequence>MPGVPASSPSTGRKAPRASGQRILFTGPDGIGDYRARLSDFPRHIGIGPLSPESTGDLNYLCRAAPCAPPFLPKHCYIGGVGWGVQYCGTLNGRILLSNNQIKRAEFRSAIEDRITHRYQNPWHAPPQFLDKQPAGARGRLAWSHSTYDNYSQDNNKEFLLSKHFIYLFWP</sequence>
<dbReference type="GeneID" id="115820133"/>
<dbReference type="CTD" id="152940"/>
<accession>A0A6J2W5V4</accession>
<dbReference type="InParanoid" id="A0A6J2W5V4"/>
<reference evidence="3" key="1">
    <citation type="submission" date="2025-08" db="UniProtKB">
        <authorList>
            <consortium name="RefSeq"/>
        </authorList>
    </citation>
    <scope>IDENTIFICATION</scope>
</reference>
<organism evidence="2 3">
    <name type="scientific">Chanos chanos</name>
    <name type="common">Milkfish</name>
    <name type="synonym">Mugil chanos</name>
    <dbReference type="NCBI Taxonomy" id="29144"/>
    <lineage>
        <taxon>Eukaryota</taxon>
        <taxon>Metazoa</taxon>
        <taxon>Chordata</taxon>
        <taxon>Craniata</taxon>
        <taxon>Vertebrata</taxon>
        <taxon>Euteleostomi</taxon>
        <taxon>Actinopterygii</taxon>
        <taxon>Neopterygii</taxon>
        <taxon>Teleostei</taxon>
        <taxon>Ostariophysi</taxon>
        <taxon>Gonorynchiformes</taxon>
        <taxon>Chanidae</taxon>
        <taxon>Chanos</taxon>
    </lineage>
</organism>
<evidence type="ECO:0000313" key="2">
    <source>
        <dbReference type="Proteomes" id="UP000504632"/>
    </source>
</evidence>
<dbReference type="Proteomes" id="UP000504632">
    <property type="component" value="Chromosome 1"/>
</dbReference>
<name>A0A6J2W5V4_CHACN</name>
<protein>
    <submittedName>
        <fullName evidence="3">Uncharacterized protein C4orf45</fullName>
    </submittedName>
</protein>
<dbReference type="OrthoDB" id="6140842at2759"/>
<proteinExistence type="predicted"/>
<dbReference type="Pfam" id="PF15123">
    <property type="entry name" value="DUF4562"/>
    <property type="match status" value="1"/>
</dbReference>
<gene>
    <name evidence="3" type="primary">spmip2</name>
</gene>
<evidence type="ECO:0000313" key="3">
    <source>
        <dbReference type="RefSeq" id="XP_030639509.1"/>
    </source>
</evidence>
<dbReference type="RefSeq" id="XP_030639509.1">
    <property type="nucleotide sequence ID" value="XM_030783649.1"/>
</dbReference>
<dbReference type="PANTHER" id="PTHR34833:SF1">
    <property type="entry name" value="GENE, 17359-RELATED"/>
    <property type="match status" value="1"/>
</dbReference>
<dbReference type="InterPro" id="IPR027814">
    <property type="entry name" value="DUF4562"/>
</dbReference>
<feature type="region of interest" description="Disordered" evidence="1">
    <location>
        <begin position="1"/>
        <end position="22"/>
    </location>
</feature>